<dbReference type="KEGG" id="cdet:87951899"/>
<name>A0AAX4J4F9_9PEZI</name>
<organism evidence="1 3">
    <name type="scientific">Colletotrichum destructivum</name>
    <dbReference type="NCBI Taxonomy" id="34406"/>
    <lineage>
        <taxon>Eukaryota</taxon>
        <taxon>Fungi</taxon>
        <taxon>Dikarya</taxon>
        <taxon>Ascomycota</taxon>
        <taxon>Pezizomycotina</taxon>
        <taxon>Sordariomycetes</taxon>
        <taxon>Hypocreomycetidae</taxon>
        <taxon>Glomerellales</taxon>
        <taxon>Glomerellaceae</taxon>
        <taxon>Colletotrichum</taxon>
        <taxon>Colletotrichum destructivum species complex</taxon>
    </lineage>
</organism>
<evidence type="ECO:0000313" key="3">
    <source>
        <dbReference type="Proteomes" id="UP001322277"/>
    </source>
</evidence>
<keyword evidence="3" id="KW-1185">Reference proteome</keyword>
<dbReference type="EMBL" id="CP137315">
    <property type="protein sequence ID" value="WQF90385.1"/>
    <property type="molecule type" value="Genomic_DNA"/>
</dbReference>
<dbReference type="Proteomes" id="UP001322277">
    <property type="component" value="Chromosome 12"/>
</dbReference>
<evidence type="ECO:0000313" key="1">
    <source>
        <dbReference type="EMBL" id="WQF90385.1"/>
    </source>
</evidence>
<gene>
    <name evidence="1" type="ORF">CDEST_15399</name>
    <name evidence="2" type="ORF">CDEST_15492</name>
</gene>
<evidence type="ECO:0000313" key="2">
    <source>
        <dbReference type="EMBL" id="WQF90478.1"/>
    </source>
</evidence>
<reference evidence="3" key="1">
    <citation type="journal article" date="2023" name="bioRxiv">
        <title>Complete genome of the Medicago anthracnose fungus, Colletotrichum destructivum, reveals a mini-chromosome-like region within a core chromosome.</title>
        <authorList>
            <person name="Lapalu N."/>
            <person name="Simon A."/>
            <person name="Lu A."/>
            <person name="Plaumann P.-L."/>
            <person name="Amselem J."/>
            <person name="Pigne S."/>
            <person name="Auger A."/>
            <person name="Koch C."/>
            <person name="Dallery J.-F."/>
            <person name="O'Connell R.J."/>
        </authorList>
    </citation>
    <scope>NUCLEOTIDE SEQUENCE [LARGE SCALE GENOMIC DNA]</scope>
    <source>
        <strain evidence="3">CBS 520.97</strain>
    </source>
</reference>
<dbReference type="RefSeq" id="XP_062787606.1">
    <property type="nucleotide sequence ID" value="XM_062931555.1"/>
</dbReference>
<protein>
    <submittedName>
        <fullName evidence="1">Uncharacterized protein</fullName>
    </submittedName>
</protein>
<dbReference type="GeneID" id="87951899"/>
<sequence length="184" mass="21143">MVCQRAKQAKTDTCPHEKRNHGLYHKQKGGCSDKQGFCLTCIEFFKPYDISHSTSVKRYQKYKQKNGWTRPVHPSRIPHDYLFPYTLIVVPRSACPVDPQLWPKVDRLHTSRSPEYVKGMPAPTPADFRRCIAIFKDDIAPRTAEPKPPLNSFTQEACMKELPLLPKEAHASTSSSWIKHLKIL</sequence>
<proteinExistence type="predicted"/>
<dbReference type="EMBL" id="CP137316">
    <property type="protein sequence ID" value="WQF90478.1"/>
    <property type="molecule type" value="Genomic_DNA"/>
</dbReference>
<dbReference type="AlphaFoldDB" id="A0AAX4J4F9"/>
<dbReference type="Proteomes" id="UP001322277">
    <property type="component" value="Chromosome 11"/>
</dbReference>
<reference evidence="1" key="2">
    <citation type="journal article" date="2024" name="Microb. Genom.">
        <title>Complete genome of the Medicago anthracnose fungus, Colletotrichum destructivum, reveals a mini-chromosome-like region within a core chromosome.</title>
        <authorList>
            <person name="Lapalu N."/>
            <person name="Simon A."/>
            <person name="Lu A."/>
            <person name="Plaumann P.L."/>
            <person name="Amselem J."/>
            <person name="Pigne S."/>
            <person name="Auger A."/>
            <person name="Koch C."/>
            <person name="Dallery J.F."/>
            <person name="O'Connell R.J."/>
        </authorList>
    </citation>
    <scope>NUCLEOTIDE SEQUENCE</scope>
    <source>
        <strain evidence="1">CBS 520.97</strain>
    </source>
</reference>
<accession>A0AAX4J4F9</accession>